<dbReference type="PROSITE" id="PS01124">
    <property type="entry name" value="HTH_ARAC_FAMILY_2"/>
    <property type="match status" value="1"/>
</dbReference>
<dbReference type="GO" id="GO:0005829">
    <property type="term" value="C:cytosol"/>
    <property type="evidence" value="ECO:0007669"/>
    <property type="project" value="TreeGrafter"/>
</dbReference>
<dbReference type="GO" id="GO:0000976">
    <property type="term" value="F:transcription cis-regulatory region binding"/>
    <property type="evidence" value="ECO:0007669"/>
    <property type="project" value="TreeGrafter"/>
</dbReference>
<gene>
    <name evidence="5" type="ORF">RED65_04115</name>
</gene>
<dbReference type="STRING" id="207949.RED65_04115"/>
<dbReference type="InterPro" id="IPR020449">
    <property type="entry name" value="Tscrpt_reg_AraC-type_HTH"/>
</dbReference>
<comment type="caution">
    <text evidence="5">The sequence shown here is derived from an EMBL/GenBank/DDBJ whole genome shotgun (WGS) entry which is preliminary data.</text>
</comment>
<keyword evidence="1" id="KW-0805">Transcription regulation</keyword>
<keyword evidence="2" id="KW-0238">DNA-binding</keyword>
<dbReference type="PANTHER" id="PTHR47894:SF1">
    <property type="entry name" value="HTH-TYPE TRANSCRIPTIONAL REGULATOR VQSM"/>
    <property type="match status" value="1"/>
</dbReference>
<dbReference type="InterPro" id="IPR018060">
    <property type="entry name" value="HTH_AraC"/>
</dbReference>
<feature type="domain" description="HTH araC/xylS-type" evidence="4">
    <location>
        <begin position="14"/>
        <end position="115"/>
    </location>
</feature>
<evidence type="ECO:0000256" key="1">
    <source>
        <dbReference type="ARBA" id="ARBA00023015"/>
    </source>
</evidence>
<dbReference type="Proteomes" id="UP000004263">
    <property type="component" value="Unassembled WGS sequence"/>
</dbReference>
<keyword evidence="3" id="KW-0804">Transcription</keyword>
<dbReference type="PRINTS" id="PR00032">
    <property type="entry name" value="HTHARAC"/>
</dbReference>
<evidence type="ECO:0000259" key="4">
    <source>
        <dbReference type="PROSITE" id="PS01124"/>
    </source>
</evidence>
<protein>
    <submittedName>
        <fullName evidence="5">Transcriptional regulator OruR</fullName>
    </submittedName>
</protein>
<sequence length="125" mass="14298">MMNISQMKPCVRGEKVIEEIEQILITSMGDFPNFPMLASAFNMSGRTLRRQLANMGTSYQKLLDDFRSERAKYYLTDSQYTTEEIADKLGFSDVANFRHAFKKWVGVSPAVYRNTQHSTELAQAS</sequence>
<evidence type="ECO:0000313" key="5">
    <source>
        <dbReference type="EMBL" id="EAT12179.1"/>
    </source>
</evidence>
<dbReference type="HOGENOM" id="CLU_1988269_0_0_6"/>
<dbReference type="RefSeq" id="WP_007016275.1">
    <property type="nucleotide sequence ID" value="NZ_AAQH01000009.1"/>
</dbReference>
<name>Q1N1V2_9GAMM</name>
<dbReference type="PANTHER" id="PTHR47894">
    <property type="entry name" value="HTH-TYPE TRANSCRIPTIONAL REGULATOR GADX"/>
    <property type="match status" value="1"/>
</dbReference>
<accession>Q1N1V2</accession>
<proteinExistence type="predicted"/>
<evidence type="ECO:0000313" key="6">
    <source>
        <dbReference type="Proteomes" id="UP000004263"/>
    </source>
</evidence>
<dbReference type="InterPro" id="IPR009057">
    <property type="entry name" value="Homeodomain-like_sf"/>
</dbReference>
<dbReference type="OrthoDB" id="5722175at2"/>
<evidence type="ECO:0000256" key="2">
    <source>
        <dbReference type="ARBA" id="ARBA00023125"/>
    </source>
</evidence>
<dbReference type="EMBL" id="AAQH01000009">
    <property type="protein sequence ID" value="EAT12179.1"/>
    <property type="molecule type" value="Genomic_DNA"/>
</dbReference>
<organism evidence="5 6">
    <name type="scientific">Bermanella marisrubri</name>
    <dbReference type="NCBI Taxonomy" id="207949"/>
    <lineage>
        <taxon>Bacteria</taxon>
        <taxon>Pseudomonadati</taxon>
        <taxon>Pseudomonadota</taxon>
        <taxon>Gammaproteobacteria</taxon>
        <taxon>Oceanospirillales</taxon>
        <taxon>Oceanospirillaceae</taxon>
        <taxon>Bermanella</taxon>
    </lineage>
</organism>
<dbReference type="Pfam" id="PF12833">
    <property type="entry name" value="HTH_18"/>
    <property type="match status" value="1"/>
</dbReference>
<reference evidence="5 6" key="1">
    <citation type="submission" date="2006-03" db="EMBL/GenBank/DDBJ databases">
        <authorList>
            <person name="Pinhassi J."/>
            <person name="Pedros-Alio C."/>
            <person name="Ferriera S."/>
            <person name="Johnson J."/>
            <person name="Kravitz S."/>
            <person name="Halpern A."/>
            <person name="Remington K."/>
            <person name="Beeson K."/>
            <person name="Tran B."/>
            <person name="Rogers Y.-H."/>
            <person name="Friedman R."/>
            <person name="Venter J.C."/>
        </authorList>
    </citation>
    <scope>NUCLEOTIDE SEQUENCE [LARGE SCALE GENOMIC DNA]</scope>
    <source>
        <strain evidence="5 6">RED65</strain>
    </source>
</reference>
<dbReference type="AlphaFoldDB" id="Q1N1V2"/>
<dbReference type="SMART" id="SM00342">
    <property type="entry name" value="HTH_ARAC"/>
    <property type="match status" value="1"/>
</dbReference>
<dbReference type="SUPFAM" id="SSF46689">
    <property type="entry name" value="Homeodomain-like"/>
    <property type="match status" value="1"/>
</dbReference>
<dbReference type="Gene3D" id="1.10.10.60">
    <property type="entry name" value="Homeodomain-like"/>
    <property type="match status" value="1"/>
</dbReference>
<keyword evidence="6" id="KW-1185">Reference proteome</keyword>
<evidence type="ECO:0000256" key="3">
    <source>
        <dbReference type="ARBA" id="ARBA00023163"/>
    </source>
</evidence>
<dbReference type="GO" id="GO:0003700">
    <property type="term" value="F:DNA-binding transcription factor activity"/>
    <property type="evidence" value="ECO:0007669"/>
    <property type="project" value="InterPro"/>
</dbReference>